<dbReference type="HOGENOM" id="CLU_088190_1_0_11"/>
<evidence type="ECO:0000259" key="1">
    <source>
        <dbReference type="SMART" id="SM00858"/>
    </source>
</evidence>
<dbReference type="Proteomes" id="UP000006078">
    <property type="component" value="Unassembled WGS sequence"/>
</dbReference>
<protein>
    <recommendedName>
        <fullName evidence="1">SAF domain-containing protein</fullName>
    </recommendedName>
</protein>
<organism evidence="2 3">
    <name type="scientific">Corynebacterium otitidis ATCC 51513</name>
    <dbReference type="NCBI Taxonomy" id="883169"/>
    <lineage>
        <taxon>Bacteria</taxon>
        <taxon>Bacillati</taxon>
        <taxon>Actinomycetota</taxon>
        <taxon>Actinomycetes</taxon>
        <taxon>Mycobacteriales</taxon>
        <taxon>Corynebacteriaceae</taxon>
        <taxon>Corynebacterium</taxon>
    </lineage>
</organism>
<dbReference type="Pfam" id="PF08666">
    <property type="entry name" value="SAF"/>
    <property type="match status" value="1"/>
</dbReference>
<proteinExistence type="predicted"/>
<name>K0YEV9_9CORY</name>
<evidence type="ECO:0000313" key="3">
    <source>
        <dbReference type="Proteomes" id="UP000006078"/>
    </source>
</evidence>
<evidence type="ECO:0000313" key="2">
    <source>
        <dbReference type="EMBL" id="EJZ82042.1"/>
    </source>
</evidence>
<feature type="domain" description="SAF" evidence="1">
    <location>
        <begin position="47"/>
        <end position="112"/>
    </location>
</feature>
<dbReference type="AlphaFoldDB" id="K0YEV9"/>
<dbReference type="RefSeq" id="WP_004600915.1">
    <property type="nucleotide sequence ID" value="NZ_JH815193.1"/>
</dbReference>
<dbReference type="STRING" id="29321.AAV33_07285"/>
<dbReference type="eggNOG" id="COG3745">
    <property type="taxonomic scope" value="Bacteria"/>
</dbReference>
<comment type="caution">
    <text evidence="2">The sequence shown here is derived from an EMBL/GenBank/DDBJ whole genome shotgun (WGS) entry which is preliminary data.</text>
</comment>
<gene>
    <name evidence="2" type="ORF">HMPREF9719_01025</name>
</gene>
<dbReference type="EMBL" id="AHAE01000045">
    <property type="protein sequence ID" value="EJZ82042.1"/>
    <property type="molecule type" value="Genomic_DNA"/>
</dbReference>
<dbReference type="InterPro" id="IPR013974">
    <property type="entry name" value="SAF"/>
</dbReference>
<keyword evidence="3" id="KW-1185">Reference proteome</keyword>
<accession>K0YEV9</accession>
<dbReference type="SMART" id="SM00858">
    <property type="entry name" value="SAF"/>
    <property type="match status" value="1"/>
</dbReference>
<reference evidence="2 3" key="1">
    <citation type="submission" date="2012-08" db="EMBL/GenBank/DDBJ databases">
        <title>The Genome Sequence of Turicella otitidis ATCC 51513.</title>
        <authorList>
            <consortium name="The Broad Institute Genome Sequencing Platform"/>
            <person name="Earl A."/>
            <person name="Ward D."/>
            <person name="Feldgarden M."/>
            <person name="Gevers D."/>
            <person name="Huys G."/>
            <person name="Walker B."/>
            <person name="Young S.K."/>
            <person name="Zeng Q."/>
            <person name="Gargeya S."/>
            <person name="Fitzgerald M."/>
            <person name="Haas B."/>
            <person name="Abouelleil A."/>
            <person name="Alvarado L."/>
            <person name="Arachchi H.M."/>
            <person name="Berlin A.M."/>
            <person name="Chapman S.B."/>
            <person name="Goldberg J."/>
            <person name="Griggs A."/>
            <person name="Gujja S."/>
            <person name="Hansen M."/>
            <person name="Howarth C."/>
            <person name="Imamovic A."/>
            <person name="Larimer J."/>
            <person name="McCowen C."/>
            <person name="Montmayeur A."/>
            <person name="Murphy C."/>
            <person name="Neiman D."/>
            <person name="Pearson M."/>
            <person name="Priest M."/>
            <person name="Roberts A."/>
            <person name="Saif S."/>
            <person name="Shea T."/>
            <person name="Sisk P."/>
            <person name="Sykes S."/>
            <person name="Wortman J."/>
            <person name="Nusbaum C."/>
            <person name="Birren B."/>
        </authorList>
    </citation>
    <scope>NUCLEOTIDE SEQUENCE [LARGE SCALE GENOMIC DNA]</scope>
    <source>
        <strain evidence="2 3">ATCC 51513</strain>
    </source>
</reference>
<dbReference type="CDD" id="cd11614">
    <property type="entry name" value="SAF_CpaB_FlgA_like"/>
    <property type="match status" value="1"/>
</dbReference>
<sequence>MGLDLKGLLDSARRPGYRRSLYLRRAAAGALVAAAGLGVLAERGGEVPVLALAEPVEAGSPIGAAALTEQRVPPALAPQGHLSGPEGIERAAGAVATAPLAAGEILTEHKLLGHDSAARLLGETPPELGPATLVPLAVAAPEILPLLRHGDVVSVISHDGDRPRVVAGGARVVLAGEPGEESSDRVLLALPEVPAEEVAAASLVAPLTLVVTGPRARVA</sequence>